<evidence type="ECO:0000256" key="1">
    <source>
        <dbReference type="SAM" id="MobiDB-lite"/>
    </source>
</evidence>
<dbReference type="GO" id="GO:0042552">
    <property type="term" value="P:myelination"/>
    <property type="evidence" value="ECO:0007669"/>
    <property type="project" value="TreeGrafter"/>
</dbReference>
<evidence type="ECO:0000313" key="2">
    <source>
        <dbReference type="EMBL" id="DBA21924.1"/>
    </source>
</evidence>
<dbReference type="InterPro" id="IPR026115">
    <property type="entry name" value="NABC1"/>
</dbReference>
<evidence type="ECO:0008006" key="4">
    <source>
        <dbReference type="Google" id="ProtNLM"/>
    </source>
</evidence>
<feature type="compositionally biased region" description="Basic and acidic residues" evidence="1">
    <location>
        <begin position="239"/>
        <end position="254"/>
    </location>
</feature>
<feature type="compositionally biased region" description="Low complexity" evidence="1">
    <location>
        <begin position="486"/>
        <end position="498"/>
    </location>
</feature>
<feature type="region of interest" description="Disordered" evidence="1">
    <location>
        <begin position="291"/>
        <end position="401"/>
    </location>
</feature>
<dbReference type="PANTHER" id="PTHR15016">
    <property type="entry name" value="BREAST CARCINOMA-AMPLIFIED SEQUENCE 1"/>
    <property type="match status" value="1"/>
</dbReference>
<dbReference type="EMBL" id="DYDO01000006">
    <property type="protein sequence ID" value="DBA21924.1"/>
    <property type="molecule type" value="Genomic_DNA"/>
</dbReference>
<feature type="compositionally biased region" description="Low complexity" evidence="1">
    <location>
        <begin position="268"/>
        <end position="279"/>
    </location>
</feature>
<feature type="region of interest" description="Disordered" evidence="1">
    <location>
        <begin position="221"/>
        <end position="279"/>
    </location>
</feature>
<reference evidence="2" key="1">
    <citation type="thesis" date="2020" institute="ProQuest LLC" country="789 East Eisenhower Parkway, Ann Arbor, MI, USA">
        <title>Comparative Genomics and Chromosome Evolution.</title>
        <authorList>
            <person name="Mudd A.B."/>
        </authorList>
    </citation>
    <scope>NUCLEOTIDE SEQUENCE</scope>
    <source>
        <strain evidence="2">1538</strain>
        <tissue evidence="2">Blood</tissue>
    </source>
</reference>
<feature type="compositionally biased region" description="Polar residues" evidence="1">
    <location>
        <begin position="345"/>
        <end position="389"/>
    </location>
</feature>
<dbReference type="AlphaFoldDB" id="A0AAV3A5M8"/>
<feature type="compositionally biased region" description="Basic and acidic residues" evidence="1">
    <location>
        <begin position="461"/>
        <end position="485"/>
    </location>
</feature>
<sequence length="553" mass="59788">MSFFKTLVNKPVTKSEEEAKPNAEDKKKENGGLRKSSKKEKGKGAVQQTPETDVKGQKKAESSKSSTLGRLFRSKQSKKDEAQTSGGKVVLEPSVVSVEANSEQSAPELVISQDAKPSNVPPQIEASTDDGKSTKEASARPRLFWRKGVEEPAAVAVNTVPEPALTIDTNLPEAAVQPQEEAVKEAPSRPIPFWRKSFKVDPQPPKVQENITVQEPVLSVGVEQSASEQPAVLEINPPEADKTPDSEKPGKEASPRPVPFWRKSFKGEPQSQKVQESVVVEQPVLSVSVNAEKSAPEQITAPDAQQAEAVTAPPENEKPVKEASTRPVPFWRKSFKMDPLPPKTPENSSPEEPVTIQLTEISSEPDSQTAKPDSGAKTSPVTEGKSQQGKKAEEGKNSKPKIMMFFKQLSVMGDPNIDTSEEINGKMSPTLDITDGVEVGKSEKTVVTAVVEPPPPPPPQKSKESLKEKRASTEKLNKLESREIPEAAASSQAQAVEVGPVHNGADSSKEGQMKRVEKRQSLGSFFKAIGPKRLCDAEVQTDPVSILPAEKAK</sequence>
<feature type="region of interest" description="Disordered" evidence="1">
    <location>
        <begin position="416"/>
        <end position="516"/>
    </location>
</feature>
<name>A0AAV3A5M8_PYXAD</name>
<feature type="compositionally biased region" description="Basic and acidic residues" evidence="1">
    <location>
        <begin position="129"/>
        <end position="138"/>
    </location>
</feature>
<accession>A0AAV3A5M8</accession>
<feature type="region of interest" description="Disordered" evidence="1">
    <location>
        <begin position="1"/>
        <end position="138"/>
    </location>
</feature>
<feature type="compositionally biased region" description="Basic and acidic residues" evidence="1">
    <location>
        <begin position="13"/>
        <end position="32"/>
    </location>
</feature>
<evidence type="ECO:0000313" key="3">
    <source>
        <dbReference type="Proteomes" id="UP001181693"/>
    </source>
</evidence>
<dbReference type="Proteomes" id="UP001181693">
    <property type="component" value="Unassembled WGS sequence"/>
</dbReference>
<keyword evidence="3" id="KW-1185">Reference proteome</keyword>
<organism evidence="2 3">
    <name type="scientific">Pyxicephalus adspersus</name>
    <name type="common">African bullfrog</name>
    <dbReference type="NCBI Taxonomy" id="30357"/>
    <lineage>
        <taxon>Eukaryota</taxon>
        <taxon>Metazoa</taxon>
        <taxon>Chordata</taxon>
        <taxon>Craniata</taxon>
        <taxon>Vertebrata</taxon>
        <taxon>Euteleostomi</taxon>
        <taxon>Amphibia</taxon>
        <taxon>Batrachia</taxon>
        <taxon>Anura</taxon>
        <taxon>Neobatrachia</taxon>
        <taxon>Ranoidea</taxon>
        <taxon>Pyxicephalidae</taxon>
        <taxon>Pyxicephalinae</taxon>
        <taxon>Pyxicephalus</taxon>
    </lineage>
</organism>
<gene>
    <name evidence="2" type="ORF">GDO54_013037</name>
</gene>
<comment type="caution">
    <text evidence="2">The sequence shown here is derived from an EMBL/GenBank/DDBJ whole genome shotgun (WGS) entry which is preliminary data.</text>
</comment>
<feature type="compositionally biased region" description="Basic and acidic residues" evidence="1">
    <location>
        <begin position="315"/>
        <end position="324"/>
    </location>
</feature>
<feature type="compositionally biased region" description="Basic and acidic residues" evidence="1">
    <location>
        <begin position="52"/>
        <end position="62"/>
    </location>
</feature>
<proteinExistence type="predicted"/>
<feature type="compositionally biased region" description="Basic and acidic residues" evidence="1">
    <location>
        <begin position="507"/>
        <end position="516"/>
    </location>
</feature>
<protein>
    <recommendedName>
        <fullName evidence="4">Breast carcinoma-amplified sequence 1</fullName>
    </recommendedName>
</protein>
<dbReference type="PANTHER" id="PTHR15016:SF6">
    <property type="entry name" value="BREAST CARCINOMA-AMPLIFIED SEQUENCE 1"/>
    <property type="match status" value="1"/>
</dbReference>